<dbReference type="EMBL" id="CP113089">
    <property type="protein sequence ID" value="WAB81900.1"/>
    <property type="molecule type" value="Genomic_DNA"/>
</dbReference>
<evidence type="ECO:0000313" key="2">
    <source>
        <dbReference type="Proteomes" id="UP001164706"/>
    </source>
</evidence>
<accession>A0A9E8MLM2</accession>
<dbReference type="KEGG" id="mdb:OVN18_02435"/>
<evidence type="ECO:0000313" key="1">
    <source>
        <dbReference type="EMBL" id="WAB81900.1"/>
    </source>
</evidence>
<dbReference type="Proteomes" id="UP001164706">
    <property type="component" value="Chromosome"/>
</dbReference>
<dbReference type="AlphaFoldDB" id="A0A9E8MLM2"/>
<gene>
    <name evidence="1" type="ORF">OVN18_02435</name>
</gene>
<reference evidence="1" key="1">
    <citation type="submission" date="2022-11" db="EMBL/GenBank/DDBJ databases">
        <title>Description of Microcella daejonensis nov. sp, isolated from riverside soil.</title>
        <authorList>
            <person name="Molina K.M."/>
            <person name="Kim S.B."/>
        </authorList>
    </citation>
    <scope>NUCLEOTIDE SEQUENCE</scope>
    <source>
        <strain evidence="1">MMS21-STM12</strain>
    </source>
</reference>
<sequence length="307" mass="32694">MTTAWAESPLQLLGVLEHAAMAETAAEHPDGIAVIPRSGDAQLARTVDAAELAGAPALARLGIDRPLLPVGRFRAEGRWIIGDPFSGQVQARLARVEPSALTLVDDGAITRHLAALLATGSPLLRPGAPAPALRRSLGATTTRTLLRLAAEGRLHVTTYLPPHEQAVERLRGVGAIVHHHDFAWTRSAGQAAQGIPTAHRIVLGTAAVADGRRSVEEHLGWLRGIARTGPVSYLPHRREPVRVLRALELERHVHLRPATLPIELALGGTTRPLDIISSPSSAIETLERVLAGTGSCIRLDPIPVLSR</sequence>
<protein>
    <submittedName>
        <fullName evidence="1">Uncharacterized protein</fullName>
    </submittedName>
</protein>
<name>A0A9E8MLM2_9MICO</name>
<organism evidence="1 2">
    <name type="scientific">Microcella daejeonensis</name>
    <dbReference type="NCBI Taxonomy" id="2994971"/>
    <lineage>
        <taxon>Bacteria</taxon>
        <taxon>Bacillati</taxon>
        <taxon>Actinomycetota</taxon>
        <taxon>Actinomycetes</taxon>
        <taxon>Micrococcales</taxon>
        <taxon>Microbacteriaceae</taxon>
        <taxon>Microcella</taxon>
    </lineage>
</organism>
<keyword evidence="2" id="KW-1185">Reference proteome</keyword>
<dbReference type="RefSeq" id="WP_267781704.1">
    <property type="nucleotide sequence ID" value="NZ_CP113089.1"/>
</dbReference>
<proteinExistence type="predicted"/>